<evidence type="ECO:0008006" key="3">
    <source>
        <dbReference type="Google" id="ProtNLM"/>
    </source>
</evidence>
<comment type="caution">
    <text evidence="1">The sequence shown here is derived from an EMBL/GenBank/DDBJ whole genome shotgun (WGS) entry which is preliminary data.</text>
</comment>
<dbReference type="EMBL" id="MHQO01000036">
    <property type="protein sequence ID" value="OHA06206.1"/>
    <property type="molecule type" value="Genomic_DNA"/>
</dbReference>
<dbReference type="SUPFAM" id="SSF48295">
    <property type="entry name" value="TrpR-like"/>
    <property type="match status" value="1"/>
</dbReference>
<protein>
    <recommendedName>
        <fullName evidence="3">TrpR like protein, YerC/YecD</fullName>
    </recommendedName>
</protein>
<name>A0A1G2L3C5_9BACT</name>
<accession>A0A1G2L3C5</accession>
<dbReference type="InterPro" id="IPR010921">
    <property type="entry name" value="Trp_repressor/repl_initiator"/>
</dbReference>
<organism evidence="1 2">
    <name type="scientific">Candidatus Sungbacteria bacterium RIFCSPLOWO2_01_FULL_47_10</name>
    <dbReference type="NCBI Taxonomy" id="1802276"/>
    <lineage>
        <taxon>Bacteria</taxon>
        <taxon>Candidatus Sungiibacteriota</taxon>
    </lineage>
</organism>
<dbReference type="GO" id="GO:0043565">
    <property type="term" value="F:sequence-specific DNA binding"/>
    <property type="evidence" value="ECO:0007669"/>
    <property type="project" value="InterPro"/>
</dbReference>
<dbReference type="AlphaFoldDB" id="A0A1G2L3C5"/>
<sequence length="147" mass="16833">MPQVSRRKLEKDVMEKILATLFESLLKINDGNLVKEFLDDFLTPTEKIMLAKRLAAAYFLEQGHGYRFISEVLKMSPTTVNTVHKQLILRGAGYRGIFRLISQRTLSKNGAKPSRAGDIMERLEEVISAFIPPIKGSKSSYRRYKNR</sequence>
<gene>
    <name evidence="1" type="ORF">A2934_05710</name>
</gene>
<proteinExistence type="predicted"/>
<dbReference type="Pfam" id="PF01371">
    <property type="entry name" value="Trp_repressor"/>
    <property type="match status" value="1"/>
</dbReference>
<dbReference type="InterPro" id="IPR038116">
    <property type="entry name" value="TrpR-like_sf"/>
</dbReference>
<evidence type="ECO:0000313" key="2">
    <source>
        <dbReference type="Proteomes" id="UP000177982"/>
    </source>
</evidence>
<dbReference type="GO" id="GO:0003700">
    <property type="term" value="F:DNA-binding transcription factor activity"/>
    <property type="evidence" value="ECO:0007669"/>
    <property type="project" value="InterPro"/>
</dbReference>
<dbReference type="Gene3D" id="1.10.1270.10">
    <property type="entry name" value="TrpR-like"/>
    <property type="match status" value="1"/>
</dbReference>
<dbReference type="Proteomes" id="UP000177982">
    <property type="component" value="Unassembled WGS sequence"/>
</dbReference>
<evidence type="ECO:0000313" key="1">
    <source>
        <dbReference type="EMBL" id="OHA06206.1"/>
    </source>
</evidence>
<reference evidence="1 2" key="1">
    <citation type="journal article" date="2016" name="Nat. Commun.">
        <title>Thousands of microbial genomes shed light on interconnected biogeochemical processes in an aquifer system.</title>
        <authorList>
            <person name="Anantharaman K."/>
            <person name="Brown C.T."/>
            <person name="Hug L.A."/>
            <person name="Sharon I."/>
            <person name="Castelle C.J."/>
            <person name="Probst A.J."/>
            <person name="Thomas B.C."/>
            <person name="Singh A."/>
            <person name="Wilkins M.J."/>
            <person name="Karaoz U."/>
            <person name="Brodie E.L."/>
            <person name="Williams K.H."/>
            <person name="Hubbard S.S."/>
            <person name="Banfield J.F."/>
        </authorList>
    </citation>
    <scope>NUCLEOTIDE SEQUENCE [LARGE SCALE GENOMIC DNA]</scope>
</reference>
<dbReference type="InterPro" id="IPR000831">
    <property type="entry name" value="Trp_repress"/>
</dbReference>